<accession>A0A553Q636</accession>
<dbReference type="Gene3D" id="2.60.120.920">
    <property type="match status" value="1"/>
</dbReference>
<dbReference type="GO" id="GO:0005737">
    <property type="term" value="C:cytoplasm"/>
    <property type="evidence" value="ECO:0007669"/>
    <property type="project" value="UniProtKB-ARBA"/>
</dbReference>
<dbReference type="GO" id="GO:0008270">
    <property type="term" value="F:zinc ion binding"/>
    <property type="evidence" value="ECO:0007669"/>
    <property type="project" value="UniProtKB-KW"/>
</dbReference>
<proteinExistence type="predicted"/>
<reference evidence="5 6" key="1">
    <citation type="journal article" date="2019" name="Sci. Data">
        <title>Hybrid genome assembly and annotation of Danionella translucida.</title>
        <authorList>
            <person name="Kadobianskyi M."/>
            <person name="Schulze L."/>
            <person name="Schuelke M."/>
            <person name="Judkewitz B."/>
        </authorList>
    </citation>
    <scope>NUCLEOTIDE SEQUENCE [LARGE SCALE GENOMIC DNA]</scope>
    <source>
        <strain evidence="5 6">Bolton</strain>
    </source>
</reference>
<dbReference type="OrthoDB" id="9903688at2759"/>
<dbReference type="InterPro" id="IPR043136">
    <property type="entry name" value="B30.2/SPRY_sf"/>
</dbReference>
<evidence type="ECO:0000313" key="5">
    <source>
        <dbReference type="EMBL" id="TRY85385.1"/>
    </source>
</evidence>
<dbReference type="SMART" id="SM00449">
    <property type="entry name" value="SPRY"/>
    <property type="match status" value="1"/>
</dbReference>
<sequence>MIDISLSGKISSKPAASLAPLSPAVWSASRRSLRSQQLSLEYGGKNRIRPGLRKYACDLTLDPNTAHTQIILEGNTKAVYVKENQLYPDHPERFKKQEQILFREPLMGRCYWEAKWSGPGHMGVTYKGICRDSGTETWFGLNDKSWSLYCGDQYYTVWYKNNSTDVWGPSARSNRVGVFLDMSASTLSFYSVSDTNTFTHLYTLHNTFNNTDNEPLYAGFGVYPESSVTLCKI</sequence>
<protein>
    <recommendedName>
        <fullName evidence="4">B30.2/SPRY domain-containing protein</fullName>
    </recommendedName>
</protein>
<dbReference type="PROSITE" id="PS50188">
    <property type="entry name" value="B302_SPRY"/>
    <property type="match status" value="1"/>
</dbReference>
<evidence type="ECO:0000256" key="2">
    <source>
        <dbReference type="ARBA" id="ARBA00022771"/>
    </source>
</evidence>
<feature type="domain" description="B30.2/SPRY" evidence="4">
    <location>
        <begin position="39"/>
        <end position="233"/>
    </location>
</feature>
<dbReference type="EMBL" id="SRMA01026294">
    <property type="protein sequence ID" value="TRY85385.1"/>
    <property type="molecule type" value="Genomic_DNA"/>
</dbReference>
<evidence type="ECO:0000313" key="6">
    <source>
        <dbReference type="Proteomes" id="UP000316079"/>
    </source>
</evidence>
<dbReference type="InterPro" id="IPR003879">
    <property type="entry name" value="Butyrophylin_SPRY"/>
</dbReference>
<dbReference type="STRING" id="623744.A0A553Q636"/>
<comment type="caution">
    <text evidence="5">The sequence shown here is derived from an EMBL/GenBank/DDBJ whole genome shotgun (WGS) entry which is preliminary data.</text>
</comment>
<dbReference type="InterPro" id="IPR001870">
    <property type="entry name" value="B30.2/SPRY"/>
</dbReference>
<dbReference type="InterPro" id="IPR006574">
    <property type="entry name" value="PRY"/>
</dbReference>
<dbReference type="InterPro" id="IPR051051">
    <property type="entry name" value="E3_ubiq-ligase_TRIM/RNF"/>
</dbReference>
<dbReference type="PANTHER" id="PTHR25465">
    <property type="entry name" value="B-BOX DOMAIN CONTAINING"/>
    <property type="match status" value="1"/>
</dbReference>
<dbReference type="CDD" id="cd16040">
    <property type="entry name" value="SPRY_PRY_SNTX"/>
    <property type="match status" value="1"/>
</dbReference>
<dbReference type="Pfam" id="PF13765">
    <property type="entry name" value="PRY"/>
    <property type="match status" value="1"/>
</dbReference>
<evidence type="ECO:0000256" key="1">
    <source>
        <dbReference type="ARBA" id="ARBA00022723"/>
    </source>
</evidence>
<keyword evidence="3" id="KW-0862">Zinc</keyword>
<dbReference type="InterPro" id="IPR013320">
    <property type="entry name" value="ConA-like_dom_sf"/>
</dbReference>
<dbReference type="PANTHER" id="PTHR25465:SF5">
    <property type="entry name" value="E3 UBIQUITIN_ISG15 LIGASE TRIM25-RELATED"/>
    <property type="match status" value="1"/>
</dbReference>
<dbReference type="AlphaFoldDB" id="A0A553Q636"/>
<dbReference type="Proteomes" id="UP000316079">
    <property type="component" value="Unassembled WGS sequence"/>
</dbReference>
<dbReference type="Pfam" id="PF00622">
    <property type="entry name" value="SPRY"/>
    <property type="match status" value="1"/>
</dbReference>
<evidence type="ECO:0000259" key="4">
    <source>
        <dbReference type="PROSITE" id="PS50188"/>
    </source>
</evidence>
<gene>
    <name evidence="5" type="ORF">DNTS_016407</name>
</gene>
<organism evidence="5 6">
    <name type="scientific">Danionella cerebrum</name>
    <dbReference type="NCBI Taxonomy" id="2873325"/>
    <lineage>
        <taxon>Eukaryota</taxon>
        <taxon>Metazoa</taxon>
        <taxon>Chordata</taxon>
        <taxon>Craniata</taxon>
        <taxon>Vertebrata</taxon>
        <taxon>Euteleostomi</taxon>
        <taxon>Actinopterygii</taxon>
        <taxon>Neopterygii</taxon>
        <taxon>Teleostei</taxon>
        <taxon>Ostariophysi</taxon>
        <taxon>Cypriniformes</taxon>
        <taxon>Danionidae</taxon>
        <taxon>Danioninae</taxon>
        <taxon>Danionella</taxon>
    </lineage>
</organism>
<dbReference type="SMART" id="SM00589">
    <property type="entry name" value="PRY"/>
    <property type="match status" value="1"/>
</dbReference>
<name>A0A553Q636_9TELE</name>
<dbReference type="SUPFAM" id="SSF49899">
    <property type="entry name" value="Concanavalin A-like lectins/glucanases"/>
    <property type="match status" value="1"/>
</dbReference>
<dbReference type="PRINTS" id="PR01407">
    <property type="entry name" value="BUTYPHLNCDUF"/>
</dbReference>
<dbReference type="InterPro" id="IPR003877">
    <property type="entry name" value="SPRY_dom"/>
</dbReference>
<keyword evidence="6" id="KW-1185">Reference proteome</keyword>
<keyword evidence="1" id="KW-0479">Metal-binding</keyword>
<evidence type="ECO:0000256" key="3">
    <source>
        <dbReference type="ARBA" id="ARBA00022833"/>
    </source>
</evidence>
<keyword evidence="2" id="KW-0863">Zinc-finger</keyword>